<dbReference type="Pfam" id="PF17940">
    <property type="entry name" value="TetR_C_31"/>
    <property type="match status" value="1"/>
</dbReference>
<evidence type="ECO:0000256" key="2">
    <source>
        <dbReference type="PROSITE-ProRule" id="PRU00335"/>
    </source>
</evidence>
<dbReference type="RefSeq" id="WP_240177883.1">
    <property type="nucleotide sequence ID" value="NZ_CP092362.2"/>
</dbReference>
<feature type="domain" description="HTH tetR-type" evidence="3">
    <location>
        <begin position="5"/>
        <end position="65"/>
    </location>
</feature>
<evidence type="ECO:0000313" key="4">
    <source>
        <dbReference type="EMBL" id="ULN41256.1"/>
    </source>
</evidence>
<reference evidence="4" key="1">
    <citation type="submission" date="2022-08" db="EMBL/GenBank/DDBJ databases">
        <title>Whole genome sequencing of non-tuberculosis mycobacteria type-strains.</title>
        <authorList>
            <person name="Igarashi Y."/>
            <person name="Osugi A."/>
            <person name="Mitarai S."/>
        </authorList>
    </citation>
    <scope>NUCLEOTIDE SEQUENCE</scope>
    <source>
        <strain evidence="4">JCM 16369</strain>
    </source>
</reference>
<proteinExistence type="predicted"/>
<keyword evidence="5" id="KW-1185">Reference proteome</keyword>
<dbReference type="Proteomes" id="UP001055337">
    <property type="component" value="Chromosome"/>
</dbReference>
<dbReference type="InterPro" id="IPR001647">
    <property type="entry name" value="HTH_TetR"/>
</dbReference>
<evidence type="ECO:0000256" key="1">
    <source>
        <dbReference type="ARBA" id="ARBA00023125"/>
    </source>
</evidence>
<evidence type="ECO:0000259" key="3">
    <source>
        <dbReference type="PROSITE" id="PS50977"/>
    </source>
</evidence>
<dbReference type="Pfam" id="PF00440">
    <property type="entry name" value="TetR_N"/>
    <property type="match status" value="1"/>
</dbReference>
<dbReference type="PROSITE" id="PS50977">
    <property type="entry name" value="HTH_TETR_2"/>
    <property type="match status" value="1"/>
</dbReference>
<name>A0ABY3TLR4_9MYCO</name>
<dbReference type="InterPro" id="IPR009057">
    <property type="entry name" value="Homeodomain-like_sf"/>
</dbReference>
<gene>
    <name evidence="4" type="ORF">MI149_27305</name>
</gene>
<organism evidence="4 5">
    <name type="scientific">Mycolicibacterium crocinum</name>
    <dbReference type="NCBI Taxonomy" id="388459"/>
    <lineage>
        <taxon>Bacteria</taxon>
        <taxon>Bacillati</taxon>
        <taxon>Actinomycetota</taxon>
        <taxon>Actinomycetes</taxon>
        <taxon>Mycobacteriales</taxon>
        <taxon>Mycobacteriaceae</taxon>
        <taxon>Mycolicibacterium</taxon>
    </lineage>
</organism>
<accession>A0ABY3TLR4</accession>
<dbReference type="EMBL" id="CP092362">
    <property type="protein sequence ID" value="ULN41256.1"/>
    <property type="molecule type" value="Genomic_DNA"/>
</dbReference>
<dbReference type="InterPro" id="IPR041583">
    <property type="entry name" value="TetR_C_31"/>
</dbReference>
<dbReference type="Gene3D" id="1.10.357.10">
    <property type="entry name" value="Tetracycline Repressor, domain 2"/>
    <property type="match status" value="1"/>
</dbReference>
<sequence>MPPNPERRTAILDAAIDIIVDVGIGGLTHRQVDDRAGLPAGTTSNYFRTRLALLEATAAHVVDLHWRHVEVLKSALPSPMNRAGVAALLTRMVADPDEPARRRHLARFELFIEATRRPELRPFIYELQHAAMNVAGMILASAGIDAAPEQIDELARLLNGLTFSNLTIDQPDGHEPAGLIDRLLAAVFPPTS</sequence>
<keyword evidence="1 2" id="KW-0238">DNA-binding</keyword>
<feature type="DNA-binding region" description="H-T-H motif" evidence="2">
    <location>
        <begin position="28"/>
        <end position="47"/>
    </location>
</feature>
<dbReference type="SUPFAM" id="SSF46689">
    <property type="entry name" value="Homeodomain-like"/>
    <property type="match status" value="1"/>
</dbReference>
<protein>
    <submittedName>
        <fullName evidence="4">TetR family transcriptional regulator</fullName>
    </submittedName>
</protein>
<evidence type="ECO:0000313" key="5">
    <source>
        <dbReference type="Proteomes" id="UP001055337"/>
    </source>
</evidence>